<evidence type="ECO:0000256" key="2">
    <source>
        <dbReference type="ARBA" id="ARBA00022771"/>
    </source>
</evidence>
<gene>
    <name evidence="7" type="ORF">NQ317_019762</name>
</gene>
<keyword evidence="2 5" id="KW-0863">Zinc-finger</keyword>
<comment type="caution">
    <text evidence="7">The sequence shown here is derived from an EMBL/GenBank/DDBJ whole genome shotgun (WGS) entry which is preliminary data.</text>
</comment>
<keyword evidence="3" id="KW-0862">Zinc</keyword>
<dbReference type="Pfam" id="PF05485">
    <property type="entry name" value="THAP"/>
    <property type="match status" value="1"/>
</dbReference>
<dbReference type="SUPFAM" id="SSF57716">
    <property type="entry name" value="Glucocorticoid receptor-like (DNA-binding domain)"/>
    <property type="match status" value="1"/>
</dbReference>
<dbReference type="PROSITE" id="PS50950">
    <property type="entry name" value="ZF_THAP"/>
    <property type="match status" value="1"/>
</dbReference>
<evidence type="ECO:0000256" key="3">
    <source>
        <dbReference type="ARBA" id="ARBA00022833"/>
    </source>
</evidence>
<evidence type="ECO:0000313" key="7">
    <source>
        <dbReference type="EMBL" id="KAJ8985078.1"/>
    </source>
</evidence>
<name>A0ABQ9K3S3_9CUCU</name>
<dbReference type="EMBL" id="JAPWTJ010000020">
    <property type="protein sequence ID" value="KAJ8985078.1"/>
    <property type="molecule type" value="Genomic_DNA"/>
</dbReference>
<sequence>MDKAKYSKYCLVPQCESTSIKTPGKIFISLPVGSSKNQKKRRILWLRAMRRNTDDISENTRGFVCEDHFNVTLPIPSKQSILTYDWAFTPRISAALKQSFDRMNSININESTLVLNVIIGKQFFPRYYRLQVNPATPRERRVQAHLELAELVAIPRTLTCYAEIGHAIGFLLPRNRD</sequence>
<evidence type="ECO:0000256" key="5">
    <source>
        <dbReference type="PROSITE-ProRule" id="PRU00309"/>
    </source>
</evidence>
<protein>
    <recommendedName>
        <fullName evidence="6">THAP-type domain-containing protein</fullName>
    </recommendedName>
</protein>
<evidence type="ECO:0000313" key="8">
    <source>
        <dbReference type="Proteomes" id="UP001162164"/>
    </source>
</evidence>
<accession>A0ABQ9K3S3</accession>
<evidence type="ECO:0000256" key="1">
    <source>
        <dbReference type="ARBA" id="ARBA00022723"/>
    </source>
</evidence>
<feature type="domain" description="THAP-type" evidence="6">
    <location>
        <begin position="6"/>
        <end position="93"/>
    </location>
</feature>
<keyword evidence="4 5" id="KW-0238">DNA-binding</keyword>
<reference evidence="7" key="1">
    <citation type="journal article" date="2023" name="Insect Mol. Biol.">
        <title>Genome sequencing provides insights into the evolution of gene families encoding plant cell wall-degrading enzymes in longhorned beetles.</title>
        <authorList>
            <person name="Shin N.R."/>
            <person name="Okamura Y."/>
            <person name="Kirsch R."/>
            <person name="Pauchet Y."/>
        </authorList>
    </citation>
    <scope>NUCLEOTIDE SEQUENCE</scope>
    <source>
        <strain evidence="7">MMC_N1</strain>
    </source>
</reference>
<organism evidence="7 8">
    <name type="scientific">Molorchus minor</name>
    <dbReference type="NCBI Taxonomy" id="1323400"/>
    <lineage>
        <taxon>Eukaryota</taxon>
        <taxon>Metazoa</taxon>
        <taxon>Ecdysozoa</taxon>
        <taxon>Arthropoda</taxon>
        <taxon>Hexapoda</taxon>
        <taxon>Insecta</taxon>
        <taxon>Pterygota</taxon>
        <taxon>Neoptera</taxon>
        <taxon>Endopterygota</taxon>
        <taxon>Coleoptera</taxon>
        <taxon>Polyphaga</taxon>
        <taxon>Cucujiformia</taxon>
        <taxon>Chrysomeloidea</taxon>
        <taxon>Cerambycidae</taxon>
        <taxon>Lamiinae</taxon>
        <taxon>Monochamini</taxon>
        <taxon>Molorchus</taxon>
    </lineage>
</organism>
<evidence type="ECO:0000259" key="6">
    <source>
        <dbReference type="PROSITE" id="PS50950"/>
    </source>
</evidence>
<dbReference type="Proteomes" id="UP001162164">
    <property type="component" value="Unassembled WGS sequence"/>
</dbReference>
<keyword evidence="1" id="KW-0479">Metal-binding</keyword>
<evidence type="ECO:0000256" key="4">
    <source>
        <dbReference type="ARBA" id="ARBA00023125"/>
    </source>
</evidence>
<dbReference type="InterPro" id="IPR006612">
    <property type="entry name" value="THAP_Znf"/>
</dbReference>
<proteinExistence type="predicted"/>
<keyword evidence="8" id="KW-1185">Reference proteome</keyword>